<reference evidence="1 2" key="1">
    <citation type="submission" date="2020-03" db="EMBL/GenBank/DDBJ databases">
        <title>Soil Listeria distribution.</title>
        <authorList>
            <person name="Liao J."/>
            <person name="Wiedmann M."/>
        </authorList>
    </citation>
    <scope>NUCLEOTIDE SEQUENCE [LARGE SCALE GENOMIC DNA]</scope>
    <source>
        <strain evidence="1 2">FSL L7-1850</strain>
    </source>
</reference>
<protein>
    <submittedName>
        <fullName evidence="1">Uncharacterized protein</fullName>
    </submittedName>
</protein>
<dbReference type="Proteomes" id="UP000546244">
    <property type="component" value="Unassembled WGS sequence"/>
</dbReference>
<evidence type="ECO:0000313" key="2">
    <source>
        <dbReference type="Proteomes" id="UP000546244"/>
    </source>
</evidence>
<comment type="caution">
    <text evidence="1">The sequence shown here is derived from an EMBL/GenBank/DDBJ whole genome shotgun (WGS) entry which is preliminary data.</text>
</comment>
<dbReference type="RefSeq" id="WP_185522606.1">
    <property type="nucleotide sequence ID" value="NZ_JAARMV010000008.1"/>
</dbReference>
<sequence length="69" mass="7838">MTICLLVEVQMDPNQVVLYDTKQQVNFTVPLAETDFNLVSLMIASSQKSDDEAIYLQVDSSKKTLIWNN</sequence>
<gene>
    <name evidence="1" type="ORF">HBP98_16905</name>
</gene>
<proteinExistence type="predicted"/>
<evidence type="ECO:0000313" key="1">
    <source>
        <dbReference type="EMBL" id="MBC2373693.1"/>
    </source>
</evidence>
<dbReference type="AlphaFoldDB" id="A0A7X1DTI7"/>
<dbReference type="EMBL" id="JAARMV010000008">
    <property type="protein sequence ID" value="MBC2373693.1"/>
    <property type="molecule type" value="Genomic_DNA"/>
</dbReference>
<accession>A0A7X1DTI7</accession>
<name>A0A7X1DTI7_9LIST</name>
<organism evidence="1 2">
    <name type="scientific">Listeria booriae</name>
    <dbReference type="NCBI Taxonomy" id="1552123"/>
    <lineage>
        <taxon>Bacteria</taxon>
        <taxon>Bacillati</taxon>
        <taxon>Bacillota</taxon>
        <taxon>Bacilli</taxon>
        <taxon>Bacillales</taxon>
        <taxon>Listeriaceae</taxon>
        <taxon>Listeria</taxon>
    </lineage>
</organism>